<dbReference type="PROSITE" id="PS00086">
    <property type="entry name" value="CYTOCHROME_P450"/>
    <property type="match status" value="1"/>
</dbReference>
<keyword evidence="6" id="KW-1133">Transmembrane helix</keyword>
<proteinExistence type="inferred from homology"/>
<sequence>FVPTKKNRRRWKVESDIRSALRQLISNKGGKRENCGTLLGLMLSANHDQGSEDQRMGLEDIVDECKTFYFAGKDTTANLLTWAVILLSVHTEWQTKARDEVLNVCGESPVGESLNNLKIVGMILNETLRLYPPAALVLRQTAEDLKLGQFHLPKSTQLYLPIAALHHDPELWGDDTDTFNPDRFSEGPSAARKHPAAFIPFGFGPRTCIGQSLAIVEAKVVLAMLLGRFAFEVSPSYVHAPMLLLTVQPRYGAQVVLR</sequence>
<evidence type="ECO:0000256" key="1">
    <source>
        <dbReference type="ARBA" id="ARBA00004370"/>
    </source>
</evidence>
<evidence type="ECO:0000256" key="11">
    <source>
        <dbReference type="PIRSR" id="PIRSR602401-1"/>
    </source>
</evidence>
<dbReference type="InterPro" id="IPR002401">
    <property type="entry name" value="Cyt_P450_E_grp-I"/>
</dbReference>
<evidence type="ECO:0008006" key="15">
    <source>
        <dbReference type="Google" id="ProtNLM"/>
    </source>
</evidence>
<feature type="non-terminal residue" evidence="13">
    <location>
        <position position="258"/>
    </location>
</feature>
<dbReference type="Proteomes" id="UP000017836">
    <property type="component" value="Unassembled WGS sequence"/>
</dbReference>
<evidence type="ECO:0000256" key="6">
    <source>
        <dbReference type="ARBA" id="ARBA00022989"/>
    </source>
</evidence>
<dbReference type="InterPro" id="IPR001128">
    <property type="entry name" value="Cyt_P450"/>
</dbReference>
<dbReference type="InterPro" id="IPR017972">
    <property type="entry name" value="Cyt_P450_CS"/>
</dbReference>
<keyword evidence="9 12" id="KW-0503">Monooxygenase</keyword>
<keyword evidence="4" id="KW-0812">Transmembrane</keyword>
<dbReference type="GO" id="GO:0004497">
    <property type="term" value="F:monooxygenase activity"/>
    <property type="evidence" value="ECO:0000318"/>
    <property type="project" value="GO_Central"/>
</dbReference>
<keyword evidence="8 11" id="KW-0408">Iron</keyword>
<evidence type="ECO:0000256" key="2">
    <source>
        <dbReference type="ARBA" id="ARBA00010617"/>
    </source>
</evidence>
<dbReference type="PRINTS" id="PR00385">
    <property type="entry name" value="P450"/>
</dbReference>
<evidence type="ECO:0000313" key="13">
    <source>
        <dbReference type="EMBL" id="ERN17538.1"/>
    </source>
</evidence>
<dbReference type="AlphaFoldDB" id="U5DAX8"/>
<evidence type="ECO:0000313" key="14">
    <source>
        <dbReference type="Proteomes" id="UP000017836"/>
    </source>
</evidence>
<evidence type="ECO:0000256" key="5">
    <source>
        <dbReference type="ARBA" id="ARBA00022723"/>
    </source>
</evidence>
<accession>U5DAX8</accession>
<reference evidence="14" key="1">
    <citation type="journal article" date="2013" name="Science">
        <title>The Amborella genome and the evolution of flowering plants.</title>
        <authorList>
            <consortium name="Amborella Genome Project"/>
        </authorList>
    </citation>
    <scope>NUCLEOTIDE SEQUENCE [LARGE SCALE GENOMIC DNA]</scope>
</reference>
<evidence type="ECO:0000256" key="10">
    <source>
        <dbReference type="ARBA" id="ARBA00023136"/>
    </source>
</evidence>
<keyword evidence="5 11" id="KW-0479">Metal-binding</keyword>
<evidence type="ECO:0000256" key="9">
    <source>
        <dbReference type="ARBA" id="ARBA00023033"/>
    </source>
</evidence>
<feature type="non-terminal residue" evidence="13">
    <location>
        <position position="1"/>
    </location>
</feature>
<dbReference type="Gene3D" id="1.10.630.10">
    <property type="entry name" value="Cytochrome P450"/>
    <property type="match status" value="1"/>
</dbReference>
<dbReference type="GO" id="GO:0016705">
    <property type="term" value="F:oxidoreductase activity, acting on paired donors, with incorporation or reduction of molecular oxygen"/>
    <property type="evidence" value="ECO:0007669"/>
    <property type="project" value="InterPro"/>
</dbReference>
<dbReference type="Gramene" id="ERN17538">
    <property type="protein sequence ID" value="ERN17538"/>
    <property type="gene ID" value="AMTR_s00059p00108120"/>
</dbReference>
<evidence type="ECO:0000256" key="8">
    <source>
        <dbReference type="ARBA" id="ARBA00023004"/>
    </source>
</evidence>
<dbReference type="PANTHER" id="PTHR24282">
    <property type="entry name" value="CYTOCHROME P450 FAMILY MEMBER"/>
    <property type="match status" value="1"/>
</dbReference>
<dbReference type="eggNOG" id="KOG0157">
    <property type="taxonomic scope" value="Eukaryota"/>
</dbReference>
<keyword evidence="7 12" id="KW-0560">Oxidoreductase</keyword>
<organism evidence="13 14">
    <name type="scientific">Amborella trichopoda</name>
    <dbReference type="NCBI Taxonomy" id="13333"/>
    <lineage>
        <taxon>Eukaryota</taxon>
        <taxon>Viridiplantae</taxon>
        <taxon>Streptophyta</taxon>
        <taxon>Embryophyta</taxon>
        <taxon>Tracheophyta</taxon>
        <taxon>Spermatophyta</taxon>
        <taxon>Magnoliopsida</taxon>
        <taxon>Amborellales</taxon>
        <taxon>Amborellaceae</taxon>
        <taxon>Amborella</taxon>
    </lineage>
</organism>
<name>U5DAX8_AMBTC</name>
<evidence type="ECO:0000256" key="3">
    <source>
        <dbReference type="ARBA" id="ARBA00022617"/>
    </source>
</evidence>
<dbReference type="HOGENOM" id="CLU_001570_5_0_1"/>
<gene>
    <name evidence="13" type="ORF">AMTR_s00059p00108120</name>
</gene>
<comment type="similarity">
    <text evidence="2 12">Belongs to the cytochrome P450 family.</text>
</comment>
<evidence type="ECO:0000256" key="12">
    <source>
        <dbReference type="RuleBase" id="RU000461"/>
    </source>
</evidence>
<evidence type="ECO:0000256" key="4">
    <source>
        <dbReference type="ARBA" id="ARBA00022692"/>
    </source>
</evidence>
<evidence type="ECO:0000256" key="7">
    <source>
        <dbReference type="ARBA" id="ARBA00023002"/>
    </source>
</evidence>
<dbReference type="InterPro" id="IPR036396">
    <property type="entry name" value="Cyt_P450_sf"/>
</dbReference>
<keyword evidence="14" id="KW-1185">Reference proteome</keyword>
<keyword evidence="10" id="KW-0472">Membrane</keyword>
<feature type="binding site" description="axial binding residue" evidence="11">
    <location>
        <position position="208"/>
    </location>
    <ligand>
        <name>heme</name>
        <dbReference type="ChEBI" id="CHEBI:30413"/>
    </ligand>
    <ligandPart>
        <name>Fe</name>
        <dbReference type="ChEBI" id="CHEBI:18248"/>
    </ligandPart>
</feature>
<dbReference type="EMBL" id="KI392312">
    <property type="protein sequence ID" value="ERN17538.1"/>
    <property type="molecule type" value="Genomic_DNA"/>
</dbReference>
<dbReference type="InterPro" id="IPR050665">
    <property type="entry name" value="Cytochrome_P450_Monooxygen"/>
</dbReference>
<dbReference type="GO" id="GO:0005506">
    <property type="term" value="F:iron ion binding"/>
    <property type="evidence" value="ECO:0007669"/>
    <property type="project" value="InterPro"/>
</dbReference>
<dbReference type="PRINTS" id="PR00463">
    <property type="entry name" value="EP450I"/>
</dbReference>
<dbReference type="GO" id="GO:0020037">
    <property type="term" value="F:heme binding"/>
    <property type="evidence" value="ECO:0007669"/>
    <property type="project" value="InterPro"/>
</dbReference>
<dbReference type="GO" id="GO:0016020">
    <property type="term" value="C:membrane"/>
    <property type="evidence" value="ECO:0007669"/>
    <property type="project" value="UniProtKB-SubCell"/>
</dbReference>
<comment type="subcellular location">
    <subcellularLocation>
        <location evidence="1">Membrane</location>
    </subcellularLocation>
</comment>
<keyword evidence="3 11" id="KW-0349">Heme</keyword>
<comment type="cofactor">
    <cofactor evidence="11">
        <name>heme</name>
        <dbReference type="ChEBI" id="CHEBI:30413"/>
    </cofactor>
</comment>
<dbReference type="Pfam" id="PF00067">
    <property type="entry name" value="p450"/>
    <property type="match status" value="1"/>
</dbReference>
<dbReference type="SUPFAM" id="SSF48264">
    <property type="entry name" value="Cytochrome P450"/>
    <property type="match status" value="1"/>
</dbReference>
<protein>
    <recommendedName>
        <fullName evidence="15">Cytochrome P450</fullName>
    </recommendedName>
</protein>
<dbReference type="PANTHER" id="PTHR24282:SF211">
    <property type="entry name" value="CYTOCHROME P450-RELATED"/>
    <property type="match status" value="1"/>
</dbReference>
<dbReference type="OMA" id="MIVQHYS"/>